<evidence type="ECO:0000313" key="1">
    <source>
        <dbReference type="EMBL" id="SCE78781.1"/>
    </source>
</evidence>
<evidence type="ECO:0008006" key="3">
    <source>
        <dbReference type="Google" id="ProtNLM"/>
    </source>
</evidence>
<dbReference type="OrthoDB" id="3383908at2"/>
<accession>A0A1C4V4R0</accession>
<organism evidence="1 2">
    <name type="scientific">Micromonospora viridifaciens</name>
    <dbReference type="NCBI Taxonomy" id="1881"/>
    <lineage>
        <taxon>Bacteria</taxon>
        <taxon>Bacillati</taxon>
        <taxon>Actinomycetota</taxon>
        <taxon>Actinomycetes</taxon>
        <taxon>Micromonosporales</taxon>
        <taxon>Micromonosporaceae</taxon>
        <taxon>Micromonospora</taxon>
    </lineage>
</organism>
<dbReference type="RefSeq" id="WP_089005266.1">
    <property type="nucleotide sequence ID" value="NZ_LT607411.1"/>
</dbReference>
<gene>
    <name evidence="1" type="ORF">GA0074695_1116</name>
</gene>
<dbReference type="EMBL" id="LT607411">
    <property type="protein sequence ID" value="SCE78781.1"/>
    <property type="molecule type" value="Genomic_DNA"/>
</dbReference>
<name>A0A1C4V4R0_MICVI</name>
<evidence type="ECO:0000313" key="2">
    <source>
        <dbReference type="Proteomes" id="UP000198242"/>
    </source>
</evidence>
<protein>
    <recommendedName>
        <fullName evidence="3">DUF3291 domain-containing protein</fullName>
    </recommendedName>
</protein>
<keyword evidence="2" id="KW-1185">Reference proteome</keyword>
<proteinExistence type="predicted"/>
<dbReference type="AlphaFoldDB" id="A0A1C4V4R0"/>
<dbReference type="Proteomes" id="UP000198242">
    <property type="component" value="Chromosome I"/>
</dbReference>
<reference evidence="2" key="1">
    <citation type="submission" date="2016-06" db="EMBL/GenBank/DDBJ databases">
        <authorList>
            <person name="Varghese N."/>
            <person name="Submissions Spin"/>
        </authorList>
    </citation>
    <scope>NUCLEOTIDE SEQUENCE [LARGE SCALE GENOMIC DNA]</scope>
    <source>
        <strain evidence="2">DSM 43909</strain>
    </source>
</reference>
<sequence>MTATLEPDPAQGQVVITRFHCGDLARLLLVLMLHIRVKRDVRRHASGFLGIKLLVEWRQRTVWSISLWRDLDSVYSMGAVSRHVAASRVPAKLGVSTSCDIFCHVGEWTRVMFGGAERRSGPGSRTGE</sequence>